<organism evidence="1 2">
    <name type="scientific">Trichostrongylus colubriformis</name>
    <name type="common">Black scour worm</name>
    <dbReference type="NCBI Taxonomy" id="6319"/>
    <lineage>
        <taxon>Eukaryota</taxon>
        <taxon>Metazoa</taxon>
        <taxon>Ecdysozoa</taxon>
        <taxon>Nematoda</taxon>
        <taxon>Chromadorea</taxon>
        <taxon>Rhabditida</taxon>
        <taxon>Rhabditina</taxon>
        <taxon>Rhabditomorpha</taxon>
        <taxon>Strongyloidea</taxon>
        <taxon>Trichostrongylidae</taxon>
        <taxon>Trichostrongylus</taxon>
    </lineage>
</organism>
<proteinExistence type="predicted"/>
<dbReference type="AlphaFoldDB" id="A0AAN8G055"/>
<dbReference type="EMBL" id="WIXE01003439">
    <property type="protein sequence ID" value="KAK5983945.1"/>
    <property type="molecule type" value="Genomic_DNA"/>
</dbReference>
<gene>
    <name evidence="1" type="ORF">GCK32_019995</name>
</gene>
<keyword evidence="2" id="KW-1185">Reference proteome</keyword>
<comment type="caution">
    <text evidence="1">The sequence shown here is derived from an EMBL/GenBank/DDBJ whole genome shotgun (WGS) entry which is preliminary data.</text>
</comment>
<protein>
    <submittedName>
        <fullName evidence="1">Uncharacterized protein</fullName>
    </submittedName>
</protein>
<feature type="non-terminal residue" evidence="1">
    <location>
        <position position="1"/>
    </location>
</feature>
<reference evidence="1 2" key="1">
    <citation type="submission" date="2019-10" db="EMBL/GenBank/DDBJ databases">
        <title>Assembly and Annotation for the nematode Trichostrongylus colubriformis.</title>
        <authorList>
            <person name="Martin J."/>
        </authorList>
    </citation>
    <scope>NUCLEOTIDE SEQUENCE [LARGE SCALE GENOMIC DNA]</scope>
    <source>
        <strain evidence="1">G859</strain>
        <tissue evidence="1">Whole worm</tissue>
    </source>
</reference>
<evidence type="ECO:0000313" key="2">
    <source>
        <dbReference type="Proteomes" id="UP001331761"/>
    </source>
</evidence>
<accession>A0AAN8G055</accession>
<sequence length="91" mass="10105">LEISVALDHDVDDLLVSLVAELKEAYTSNDNSVEQPSPRIEDDFSAAIRRYSQRKKKAAPEDINAGTVTTISSEELRKMLGSLAILYLQQI</sequence>
<dbReference type="Proteomes" id="UP001331761">
    <property type="component" value="Unassembled WGS sequence"/>
</dbReference>
<name>A0AAN8G055_TRICO</name>
<evidence type="ECO:0000313" key="1">
    <source>
        <dbReference type="EMBL" id="KAK5983945.1"/>
    </source>
</evidence>